<keyword evidence="11" id="KW-1185">Reference proteome</keyword>
<evidence type="ECO:0000256" key="2">
    <source>
        <dbReference type="ARBA" id="ARBA00006347"/>
    </source>
</evidence>
<keyword evidence="8" id="KW-0732">Signal</keyword>
<dbReference type="InterPro" id="IPR017937">
    <property type="entry name" value="Thioredoxin_CS"/>
</dbReference>
<proteinExistence type="inferred from homology"/>
<dbReference type="PROSITE" id="PS00194">
    <property type="entry name" value="THIOREDOXIN_1"/>
    <property type="match status" value="1"/>
</dbReference>
<keyword evidence="5" id="KW-0413">Isomerase</keyword>
<dbReference type="EC" id="5.3.4.1" evidence="3"/>
<dbReference type="Proteomes" id="UP000053890">
    <property type="component" value="Unassembled WGS sequence"/>
</dbReference>
<dbReference type="EMBL" id="KQ474084">
    <property type="protein sequence ID" value="KPV72981.1"/>
    <property type="molecule type" value="Genomic_DNA"/>
</dbReference>
<evidence type="ECO:0000256" key="6">
    <source>
        <dbReference type="ARBA" id="ARBA00023284"/>
    </source>
</evidence>
<dbReference type="InterPro" id="IPR051063">
    <property type="entry name" value="PDI"/>
</dbReference>
<dbReference type="PANTHER" id="PTHR45672">
    <property type="entry name" value="PROTEIN DISULFIDE-ISOMERASE C17H9.14C-RELATED"/>
    <property type="match status" value="1"/>
</dbReference>
<feature type="chain" id="PRO_5006029391" description="protein disulfide-isomerase" evidence="8">
    <location>
        <begin position="19"/>
        <end position="386"/>
    </location>
</feature>
<dbReference type="OrthoDB" id="10264505at2759"/>
<dbReference type="GeneID" id="28978184"/>
<feature type="signal peptide" evidence="8">
    <location>
        <begin position="1"/>
        <end position="18"/>
    </location>
</feature>
<evidence type="ECO:0000256" key="1">
    <source>
        <dbReference type="ARBA" id="ARBA00001182"/>
    </source>
</evidence>
<evidence type="ECO:0000256" key="4">
    <source>
        <dbReference type="ARBA" id="ARBA00023157"/>
    </source>
</evidence>
<dbReference type="PRINTS" id="PR00421">
    <property type="entry name" value="THIOREDOXIN"/>
</dbReference>
<evidence type="ECO:0000313" key="10">
    <source>
        <dbReference type="EMBL" id="KPV72981.1"/>
    </source>
</evidence>
<evidence type="ECO:0000313" key="11">
    <source>
        <dbReference type="Proteomes" id="UP000053890"/>
    </source>
</evidence>
<evidence type="ECO:0000256" key="8">
    <source>
        <dbReference type="SAM" id="SignalP"/>
    </source>
</evidence>
<gene>
    <name evidence="10" type="ORF">RHOBADRAFT_55228</name>
</gene>
<dbReference type="Pfam" id="PF00085">
    <property type="entry name" value="Thioredoxin"/>
    <property type="match status" value="1"/>
</dbReference>
<accession>A0A0N8PZQ5</accession>
<reference evidence="10 11" key="1">
    <citation type="journal article" date="2015" name="Front. Microbiol.">
        <title>Genome sequence of the plant growth promoting endophytic yeast Rhodotorula graminis WP1.</title>
        <authorList>
            <person name="Firrincieli A."/>
            <person name="Otillar R."/>
            <person name="Salamov A."/>
            <person name="Schmutz J."/>
            <person name="Khan Z."/>
            <person name="Redman R.S."/>
            <person name="Fleck N.D."/>
            <person name="Lindquist E."/>
            <person name="Grigoriev I.V."/>
            <person name="Doty S.L."/>
        </authorList>
    </citation>
    <scope>NUCLEOTIDE SEQUENCE [LARGE SCALE GENOMIC DNA]</scope>
    <source>
        <strain evidence="10 11">WP1</strain>
    </source>
</reference>
<comment type="similarity">
    <text evidence="2">Belongs to the protein disulfide isomerase family.</text>
</comment>
<feature type="compositionally biased region" description="Low complexity" evidence="7">
    <location>
        <begin position="362"/>
        <end position="379"/>
    </location>
</feature>
<protein>
    <recommendedName>
        <fullName evidence="3">protein disulfide-isomerase</fullName>
        <ecNumber evidence="3">5.3.4.1</ecNumber>
    </recommendedName>
</protein>
<dbReference type="PANTHER" id="PTHR45672:SF11">
    <property type="entry name" value="PROTEIN DISULFIDE-ISOMERASE C17H9.14C"/>
    <property type="match status" value="1"/>
</dbReference>
<dbReference type="InterPro" id="IPR036356">
    <property type="entry name" value="ERp29_C_sf"/>
</dbReference>
<feature type="domain" description="Thioredoxin" evidence="9">
    <location>
        <begin position="7"/>
        <end position="137"/>
    </location>
</feature>
<dbReference type="Gene3D" id="1.20.1150.12">
    <property type="entry name" value="Endoplasmic reticulum resident protein 29, C-terminal domain"/>
    <property type="match status" value="1"/>
</dbReference>
<comment type="catalytic activity">
    <reaction evidence="1">
        <text>Catalyzes the rearrangement of -S-S- bonds in proteins.</text>
        <dbReference type="EC" id="5.3.4.1"/>
    </reaction>
</comment>
<dbReference type="SUPFAM" id="SSF47933">
    <property type="entry name" value="ERP29 C domain-like"/>
    <property type="match status" value="1"/>
</dbReference>
<dbReference type="Gene3D" id="3.40.30.10">
    <property type="entry name" value="Glutaredoxin"/>
    <property type="match status" value="1"/>
</dbReference>
<name>A0A0N8PZQ5_RHOGW</name>
<dbReference type="RefSeq" id="XP_018269030.1">
    <property type="nucleotide sequence ID" value="XM_018417736.1"/>
</dbReference>
<dbReference type="PROSITE" id="PS51352">
    <property type="entry name" value="THIOREDOXIN_2"/>
    <property type="match status" value="1"/>
</dbReference>
<dbReference type="STRING" id="578459.A0A0N8PZQ5"/>
<evidence type="ECO:0000256" key="3">
    <source>
        <dbReference type="ARBA" id="ARBA00012723"/>
    </source>
</evidence>
<evidence type="ECO:0000256" key="7">
    <source>
        <dbReference type="SAM" id="MobiDB-lite"/>
    </source>
</evidence>
<evidence type="ECO:0000256" key="5">
    <source>
        <dbReference type="ARBA" id="ARBA00023235"/>
    </source>
</evidence>
<dbReference type="GO" id="GO:0003756">
    <property type="term" value="F:protein disulfide isomerase activity"/>
    <property type="evidence" value="ECO:0007669"/>
    <property type="project" value="UniProtKB-EC"/>
</dbReference>
<dbReference type="AlphaFoldDB" id="A0A0N8PZQ5"/>
<keyword evidence="6" id="KW-0676">Redox-active center</keyword>
<dbReference type="GO" id="GO:0006457">
    <property type="term" value="P:protein folding"/>
    <property type="evidence" value="ECO:0007669"/>
    <property type="project" value="TreeGrafter"/>
</dbReference>
<dbReference type="Pfam" id="PF07749">
    <property type="entry name" value="ERp29"/>
    <property type="match status" value="1"/>
</dbReference>
<sequence>MKLSTTALVAAALPLVLAGLEDAKYSTVLTPQNFDSSIASKSEGSLVAFFAEWCGHCKSLEPVWTKIAQQFEGDDRCQVAHFNADDAEARPISGKYGVSGFPTIKFLAPPSKGGAAEAYQGPRTEEAFLEFLNAKCGTHKLPGGVLSDLAGRIPSLDSLASQFLGPSATRPDLATSASAIASSLAPGAVSSSLSAYYLRIFDKFSTVADSEGVTAARAWVDKERERLAKLASKKGQVTAAKLEELHMKRNVLAAFAEARDVVAEAASTASSVVGDATASASSLASGASKSASSAASVASKSAGSAASVASSTIESVVGQVTASASSLASGASKSASSVGKSAGSAASDASSTVESVVDKATSSASSAYAKATGGAASAYERVKEEL</sequence>
<dbReference type="InterPro" id="IPR011679">
    <property type="entry name" value="ERp29_C"/>
</dbReference>
<evidence type="ECO:0000259" key="9">
    <source>
        <dbReference type="PROSITE" id="PS51352"/>
    </source>
</evidence>
<dbReference type="SUPFAM" id="SSF52833">
    <property type="entry name" value="Thioredoxin-like"/>
    <property type="match status" value="1"/>
</dbReference>
<feature type="region of interest" description="Disordered" evidence="7">
    <location>
        <begin position="362"/>
        <end position="386"/>
    </location>
</feature>
<dbReference type="GO" id="GO:0005783">
    <property type="term" value="C:endoplasmic reticulum"/>
    <property type="evidence" value="ECO:0007669"/>
    <property type="project" value="InterPro"/>
</dbReference>
<keyword evidence="4" id="KW-1015">Disulfide bond</keyword>
<dbReference type="InterPro" id="IPR013766">
    <property type="entry name" value="Thioredoxin_domain"/>
</dbReference>
<organism evidence="10 11">
    <name type="scientific">Rhodotorula graminis (strain WP1)</name>
    <dbReference type="NCBI Taxonomy" id="578459"/>
    <lineage>
        <taxon>Eukaryota</taxon>
        <taxon>Fungi</taxon>
        <taxon>Dikarya</taxon>
        <taxon>Basidiomycota</taxon>
        <taxon>Pucciniomycotina</taxon>
        <taxon>Microbotryomycetes</taxon>
        <taxon>Sporidiobolales</taxon>
        <taxon>Sporidiobolaceae</taxon>
        <taxon>Rhodotorula</taxon>
    </lineage>
</organism>
<dbReference type="InterPro" id="IPR036249">
    <property type="entry name" value="Thioredoxin-like_sf"/>
</dbReference>